<dbReference type="Proteomes" id="UP000500961">
    <property type="component" value="Chromosome"/>
</dbReference>
<dbReference type="AlphaFoldDB" id="A0A7D4BKM0"/>
<dbReference type="EMBL" id="CP041345">
    <property type="protein sequence ID" value="QKG80279.1"/>
    <property type="molecule type" value="Genomic_DNA"/>
</dbReference>
<evidence type="ECO:0000313" key="2">
    <source>
        <dbReference type="Proteomes" id="UP000500961"/>
    </source>
</evidence>
<dbReference type="KEGG" id="ttz:FHG85_08390"/>
<dbReference type="RefSeq" id="WP_173074878.1">
    <property type="nucleotide sequence ID" value="NZ_CP041345.1"/>
</dbReference>
<protein>
    <submittedName>
        <fullName evidence="1">Uncharacterized protein</fullName>
    </submittedName>
</protein>
<sequence>MALKRKYGNLSNTFKDDEHFEAYDIYHVYDASDLLYYFNYDKVIDEFISSNYCSDCKCNYNFCSNLIELITGKGIVVDQPYSGDKWCFRNDNIPKYSFVNPEFLLVEK</sequence>
<keyword evidence="2" id="KW-1185">Reference proteome</keyword>
<reference evidence="1 2" key="1">
    <citation type="submission" date="2019-07" db="EMBL/GenBank/DDBJ databases">
        <title>Thalassofilum flectens gen. nov., sp. nov., a novel moderate thermophilic anaerobe from a shallow sea hot spring in Kunashir Island (Russia), representing a new family in the order Bacteroidales, and proposal of Thalassofilacea fam. nov.</title>
        <authorList>
            <person name="Kochetkova T.V."/>
            <person name="Podosokorskaya O.A."/>
            <person name="Novikov A."/>
            <person name="Elcheninov A.G."/>
            <person name="Toshchakov S.V."/>
            <person name="Kublanov I.V."/>
        </authorList>
    </citation>
    <scope>NUCLEOTIDE SEQUENCE [LARGE SCALE GENOMIC DNA]</scope>
    <source>
        <strain evidence="1 2">38-H</strain>
    </source>
</reference>
<gene>
    <name evidence="1" type="ORF">FHG85_08390</name>
</gene>
<proteinExistence type="predicted"/>
<accession>A0A7D4BKM0</accession>
<evidence type="ECO:0000313" key="1">
    <source>
        <dbReference type="EMBL" id="QKG80279.1"/>
    </source>
</evidence>
<organism evidence="1 2">
    <name type="scientific">Tenuifilum thalassicum</name>
    <dbReference type="NCBI Taxonomy" id="2590900"/>
    <lineage>
        <taxon>Bacteria</taxon>
        <taxon>Pseudomonadati</taxon>
        <taxon>Bacteroidota</taxon>
        <taxon>Bacteroidia</taxon>
        <taxon>Bacteroidales</taxon>
        <taxon>Tenuifilaceae</taxon>
        <taxon>Tenuifilum</taxon>
    </lineage>
</organism>
<name>A0A7D4BKM0_9BACT</name>